<dbReference type="Proteomes" id="UP000839610">
    <property type="component" value="Unassembled WGS sequence"/>
</dbReference>
<keyword evidence="1" id="KW-1133">Transmembrane helix</keyword>
<dbReference type="EMBL" id="AAGLUV010000057">
    <property type="protein sequence ID" value="EBP4586596.1"/>
    <property type="molecule type" value="Genomic_DNA"/>
</dbReference>
<sequence length="133" mass="13894">MMDRNTARNDGKQFAVPVAAGAVIGGGLMVVLDDKGLAHEGQINTGWRVIGLSDEAYDNSTGKDGEISAMVRRGEAFYFDNDPASPVTQVMVGKVCYLKNAYTVTATAQAGGSVAAGRVLTVSPEDGVQVLIE</sequence>
<comment type="caution">
    <text evidence="2">The sequence shown here is derived from an EMBL/GenBank/DDBJ whole genome shotgun (WGS) entry which is preliminary data.</text>
</comment>
<reference evidence="2" key="1">
    <citation type="submission" date="2018-07" db="EMBL/GenBank/DDBJ databases">
        <authorList>
            <consortium name="GenomeTrakr network: Whole genome sequencing for foodborne pathogen traceback"/>
        </authorList>
    </citation>
    <scope>NUCLEOTIDE SEQUENCE [LARGE SCALE GENOMIC DNA]</scope>
    <source>
        <strain evidence="2">FDA00008842</strain>
    </source>
</reference>
<keyword evidence="1" id="KW-0472">Membrane</keyword>
<proteinExistence type="predicted"/>
<protein>
    <recommendedName>
        <fullName evidence="3">DUF2190 family protein</fullName>
    </recommendedName>
</protein>
<accession>A0A5U3IL28</accession>
<organism evidence="2">
    <name type="scientific">Salmonella enterica</name>
    <name type="common">Salmonella choleraesuis</name>
    <dbReference type="NCBI Taxonomy" id="28901"/>
    <lineage>
        <taxon>Bacteria</taxon>
        <taxon>Pseudomonadati</taxon>
        <taxon>Pseudomonadota</taxon>
        <taxon>Gammaproteobacteria</taxon>
        <taxon>Enterobacterales</taxon>
        <taxon>Enterobacteriaceae</taxon>
        <taxon>Salmonella</taxon>
    </lineage>
</organism>
<evidence type="ECO:0000313" key="2">
    <source>
        <dbReference type="EMBL" id="EBP4586596.1"/>
    </source>
</evidence>
<evidence type="ECO:0008006" key="3">
    <source>
        <dbReference type="Google" id="ProtNLM"/>
    </source>
</evidence>
<evidence type="ECO:0000256" key="1">
    <source>
        <dbReference type="SAM" id="Phobius"/>
    </source>
</evidence>
<dbReference type="AlphaFoldDB" id="A0A5U3IL28"/>
<name>A0A5U3IL28_SALER</name>
<feature type="transmembrane region" description="Helical" evidence="1">
    <location>
        <begin position="14"/>
        <end position="32"/>
    </location>
</feature>
<gene>
    <name evidence="2" type="ORF">VH79_26265</name>
</gene>
<keyword evidence="1" id="KW-0812">Transmembrane</keyword>